<dbReference type="Proteomes" id="UP000006514">
    <property type="component" value="Unassembled WGS sequence"/>
</dbReference>
<evidence type="ECO:0000313" key="1">
    <source>
        <dbReference type="EMBL" id="EJD33389.1"/>
    </source>
</evidence>
<dbReference type="EMBL" id="JH688256">
    <property type="protein sequence ID" value="EJD33389.1"/>
    <property type="molecule type" value="Genomic_DNA"/>
</dbReference>
<reference evidence="2" key="1">
    <citation type="journal article" date="2012" name="Science">
        <title>The Paleozoic origin of enzymatic lignin decomposition reconstructed from 31 fungal genomes.</title>
        <authorList>
            <person name="Floudas D."/>
            <person name="Binder M."/>
            <person name="Riley R."/>
            <person name="Barry K."/>
            <person name="Blanchette R.A."/>
            <person name="Henrissat B."/>
            <person name="Martinez A.T."/>
            <person name="Otillar R."/>
            <person name="Spatafora J.W."/>
            <person name="Yadav J.S."/>
            <person name="Aerts A."/>
            <person name="Benoit I."/>
            <person name="Boyd A."/>
            <person name="Carlson A."/>
            <person name="Copeland A."/>
            <person name="Coutinho P.M."/>
            <person name="de Vries R.P."/>
            <person name="Ferreira P."/>
            <person name="Findley K."/>
            <person name="Foster B."/>
            <person name="Gaskell J."/>
            <person name="Glotzer D."/>
            <person name="Gorecki P."/>
            <person name="Heitman J."/>
            <person name="Hesse C."/>
            <person name="Hori C."/>
            <person name="Igarashi K."/>
            <person name="Jurgens J.A."/>
            <person name="Kallen N."/>
            <person name="Kersten P."/>
            <person name="Kohler A."/>
            <person name="Kuees U."/>
            <person name="Kumar T.K.A."/>
            <person name="Kuo A."/>
            <person name="LaButti K."/>
            <person name="Larrondo L.F."/>
            <person name="Lindquist E."/>
            <person name="Ling A."/>
            <person name="Lombard V."/>
            <person name="Lucas S."/>
            <person name="Lundell T."/>
            <person name="Martin R."/>
            <person name="McLaughlin D.J."/>
            <person name="Morgenstern I."/>
            <person name="Morin E."/>
            <person name="Murat C."/>
            <person name="Nagy L.G."/>
            <person name="Nolan M."/>
            <person name="Ohm R.A."/>
            <person name="Patyshakuliyeva A."/>
            <person name="Rokas A."/>
            <person name="Ruiz-Duenas F.J."/>
            <person name="Sabat G."/>
            <person name="Salamov A."/>
            <person name="Samejima M."/>
            <person name="Schmutz J."/>
            <person name="Slot J.C."/>
            <person name="St John F."/>
            <person name="Stenlid J."/>
            <person name="Sun H."/>
            <person name="Sun S."/>
            <person name="Syed K."/>
            <person name="Tsang A."/>
            <person name="Wiebenga A."/>
            <person name="Young D."/>
            <person name="Pisabarro A."/>
            <person name="Eastwood D.C."/>
            <person name="Martin F."/>
            <person name="Cullen D."/>
            <person name="Grigoriev I.V."/>
            <person name="Hibbett D.S."/>
        </authorList>
    </citation>
    <scope>NUCLEOTIDE SEQUENCE [LARGE SCALE GENOMIC DNA]</scope>
    <source>
        <strain evidence="2">TFB10046</strain>
    </source>
</reference>
<keyword evidence="2" id="KW-1185">Reference proteome</keyword>
<protein>
    <submittedName>
        <fullName evidence="1">Uncharacterized protein</fullName>
    </submittedName>
</protein>
<name>J0CSX6_AURST</name>
<organism evidence="1 2">
    <name type="scientific">Auricularia subglabra (strain TFB-10046 / SS5)</name>
    <name type="common">White-rot fungus</name>
    <name type="synonym">Auricularia delicata (strain TFB10046)</name>
    <dbReference type="NCBI Taxonomy" id="717982"/>
    <lineage>
        <taxon>Eukaryota</taxon>
        <taxon>Fungi</taxon>
        <taxon>Dikarya</taxon>
        <taxon>Basidiomycota</taxon>
        <taxon>Agaricomycotina</taxon>
        <taxon>Agaricomycetes</taxon>
        <taxon>Auriculariales</taxon>
        <taxon>Auriculariaceae</taxon>
        <taxon>Auricularia</taxon>
    </lineage>
</organism>
<dbReference type="InParanoid" id="J0CSX6"/>
<gene>
    <name evidence="1" type="ORF">AURDEDRAFT_117888</name>
</gene>
<sequence length="69" mass="7622">MRPISRSMRRTSVATCVLPRALANNDGVLSGDATRRNRRAEAGVVHSVRHQVALPEGRNLRTAYVPRCP</sequence>
<dbReference type="AlphaFoldDB" id="J0CSX6"/>
<proteinExistence type="predicted"/>
<dbReference type="KEGG" id="adl:AURDEDRAFT_117888"/>
<evidence type="ECO:0000313" key="2">
    <source>
        <dbReference type="Proteomes" id="UP000006514"/>
    </source>
</evidence>
<accession>J0CSX6</accession>